<sequence>MHMSMFNKVIASIGIGSATVDTKVKRAYIQQGELLEGVVEVKGGNTDQRIESIDLKLMTMFGHEGGDRLSPVIVEVHQLNEPFTISKGEKKHIPFSFKVPLDTPITMIHPETHKNVPPVWIDTGIDIKNAVDPKDRDCVSVDPTTVHENIIDAIKVIGFKFKQMESQNTPAWVKTNRPFVQQYEFTPSFGKYSRKLDELEVYILQGDHETTIYFEIDKRSKGSMAVLKEKFNLDEHRGSVTLDNQEILLKRSRVSDVFEEIIDEVL</sequence>
<name>A0A5D4U455_9BACI</name>
<dbReference type="PANTHER" id="PTHR40053:SF1">
    <property type="entry name" value="SPORULATION-CONTROL PROTEIN SPO0M"/>
    <property type="match status" value="1"/>
</dbReference>
<comment type="caution">
    <text evidence="1">The sequence shown here is derived from an EMBL/GenBank/DDBJ whole genome shotgun (WGS) entry which is preliminary data.</text>
</comment>
<dbReference type="EMBL" id="VTEZ01000001">
    <property type="protein sequence ID" value="TYS88554.1"/>
    <property type="molecule type" value="Genomic_DNA"/>
</dbReference>
<dbReference type="Proteomes" id="UP000324269">
    <property type="component" value="Unassembled WGS sequence"/>
</dbReference>
<evidence type="ECO:0000313" key="1">
    <source>
        <dbReference type="EMBL" id="TYS88554.1"/>
    </source>
</evidence>
<reference evidence="1 2" key="1">
    <citation type="submission" date="2019-08" db="EMBL/GenBank/DDBJ databases">
        <title>Bacillus genomes from the desert of Cuatro Cienegas, Coahuila.</title>
        <authorList>
            <person name="Olmedo-Alvarez G."/>
        </authorList>
    </citation>
    <scope>NUCLEOTIDE SEQUENCE [LARGE SCALE GENOMIC DNA]</scope>
    <source>
        <strain evidence="1 2">CH87b_3T</strain>
    </source>
</reference>
<dbReference type="InterPro" id="IPR009776">
    <property type="entry name" value="Spore_0_M"/>
</dbReference>
<organism evidence="1 2">
    <name type="scientific">Rossellomorea aquimaris</name>
    <dbReference type="NCBI Taxonomy" id="189382"/>
    <lineage>
        <taxon>Bacteria</taxon>
        <taxon>Bacillati</taxon>
        <taxon>Bacillota</taxon>
        <taxon>Bacilli</taxon>
        <taxon>Bacillales</taxon>
        <taxon>Bacillaceae</taxon>
        <taxon>Rossellomorea</taxon>
    </lineage>
</organism>
<proteinExistence type="predicted"/>
<evidence type="ECO:0000313" key="2">
    <source>
        <dbReference type="Proteomes" id="UP000324269"/>
    </source>
</evidence>
<dbReference type="PANTHER" id="PTHR40053">
    <property type="entry name" value="SPORULATION-CONTROL PROTEIN SPO0M"/>
    <property type="match status" value="1"/>
</dbReference>
<dbReference type="AlphaFoldDB" id="A0A5D4U455"/>
<protein>
    <submittedName>
        <fullName evidence="1">Sporulation protein</fullName>
    </submittedName>
</protein>
<dbReference type="OrthoDB" id="2351239at2"/>
<dbReference type="Pfam" id="PF07070">
    <property type="entry name" value="Spo0M"/>
    <property type="match status" value="1"/>
</dbReference>
<accession>A0A5D4U455</accession>
<gene>
    <name evidence="1" type="ORF">FZC85_03795</name>
</gene>
<dbReference type="STRING" id="189382.BHE18_04080"/>